<feature type="domain" description="Aminoglycoside phosphotransferase" evidence="1">
    <location>
        <begin position="66"/>
        <end position="259"/>
    </location>
</feature>
<dbReference type="InterPro" id="IPR011009">
    <property type="entry name" value="Kinase-like_dom_sf"/>
</dbReference>
<reference evidence="2 3" key="1">
    <citation type="journal article" date="2019" name="Int. J. Syst. Evol. Microbiol.">
        <title>The Global Catalogue of Microorganisms (GCM) 10K type strain sequencing project: providing services to taxonomists for standard genome sequencing and annotation.</title>
        <authorList>
            <consortium name="The Broad Institute Genomics Platform"/>
            <consortium name="The Broad Institute Genome Sequencing Center for Infectious Disease"/>
            <person name="Wu L."/>
            <person name="Ma J."/>
        </authorList>
    </citation>
    <scope>NUCLEOTIDE SEQUENCE [LARGE SCALE GENOMIC DNA]</scope>
    <source>
        <strain evidence="2 3">JCM 15749</strain>
    </source>
</reference>
<sequence length="319" mass="35435">MQEAFSDSVTATSWLRDAHDWIHRRAEDAGLRLAGPIDQRRVRPWSTQLVAPTDRGPIWFKANCPSMRFEAALHRRLAALSPADVPPPLAVDEDRGWILTADRGATLGDDHPPTVEDWSGVVGRVAGLQRLVADDGEAMLATGLPDCSPASVADRFEQMVERLSDLADDHPAHLTASQRRALLERASQVEDAADTLAASTLPVTLQHGDVHPWNAFLDGRLLDFGDAQWAHAVEVLDVPYGWVVSNSDLPWERILQAWGAVWSDVVGPRELRTLFEASQYTHAVNRSATWWGCLLHATSAEWQEWGEAPRHHLMRIIEA</sequence>
<dbReference type="Pfam" id="PF01636">
    <property type="entry name" value="APH"/>
    <property type="match status" value="1"/>
</dbReference>
<organism evidence="2 3">
    <name type="scientific">Aeromicrobium halocynthiae</name>
    <dbReference type="NCBI Taxonomy" id="560557"/>
    <lineage>
        <taxon>Bacteria</taxon>
        <taxon>Bacillati</taxon>
        <taxon>Actinomycetota</taxon>
        <taxon>Actinomycetes</taxon>
        <taxon>Propionibacteriales</taxon>
        <taxon>Nocardioidaceae</taxon>
        <taxon>Aeromicrobium</taxon>
    </lineage>
</organism>
<dbReference type="RefSeq" id="WP_344329529.1">
    <property type="nucleotide sequence ID" value="NZ_BAAAPY010000011.1"/>
</dbReference>
<keyword evidence="3" id="KW-1185">Reference proteome</keyword>
<accession>A0ABN2W5P8</accession>
<comment type="caution">
    <text evidence="2">The sequence shown here is derived from an EMBL/GenBank/DDBJ whole genome shotgun (WGS) entry which is preliminary data.</text>
</comment>
<evidence type="ECO:0000313" key="3">
    <source>
        <dbReference type="Proteomes" id="UP001501480"/>
    </source>
</evidence>
<evidence type="ECO:0000259" key="1">
    <source>
        <dbReference type="Pfam" id="PF01636"/>
    </source>
</evidence>
<evidence type="ECO:0000313" key="2">
    <source>
        <dbReference type="EMBL" id="GAA2083661.1"/>
    </source>
</evidence>
<name>A0ABN2W5P8_9ACTN</name>
<dbReference type="SUPFAM" id="SSF56112">
    <property type="entry name" value="Protein kinase-like (PK-like)"/>
    <property type="match status" value="1"/>
</dbReference>
<dbReference type="Proteomes" id="UP001501480">
    <property type="component" value="Unassembled WGS sequence"/>
</dbReference>
<protein>
    <recommendedName>
        <fullName evidence="1">Aminoglycoside phosphotransferase domain-containing protein</fullName>
    </recommendedName>
</protein>
<dbReference type="InterPro" id="IPR002575">
    <property type="entry name" value="Aminoglycoside_PTrfase"/>
</dbReference>
<proteinExistence type="predicted"/>
<gene>
    <name evidence="2" type="ORF">GCM10009821_26060</name>
</gene>
<dbReference type="EMBL" id="BAAAPY010000011">
    <property type="protein sequence ID" value="GAA2083661.1"/>
    <property type="molecule type" value="Genomic_DNA"/>
</dbReference>